<dbReference type="SMART" id="SM00028">
    <property type="entry name" value="TPR"/>
    <property type="match status" value="3"/>
</dbReference>
<feature type="region of interest" description="Disordered" evidence="2">
    <location>
        <begin position="1"/>
        <end position="41"/>
    </location>
</feature>
<dbReference type="InterPro" id="IPR019734">
    <property type="entry name" value="TPR_rpt"/>
</dbReference>
<name>D5ADQ4_PICSI</name>
<dbReference type="InterPro" id="IPR011990">
    <property type="entry name" value="TPR-like_helical_dom_sf"/>
</dbReference>
<dbReference type="PANTHER" id="PTHR47697">
    <property type="entry name" value="OS03G0340700 PROTEIN"/>
    <property type="match status" value="1"/>
</dbReference>
<evidence type="ECO:0000313" key="3">
    <source>
        <dbReference type="EMBL" id="ADE77673.1"/>
    </source>
</evidence>
<sequence>MKKDTAPVRVADPFEMLNKSFSSQKQAPQEKSKDPLESLLSSSSAAASGGFASQPFKECDDWGLETDFGGGDSGTTTELEGLPPPPAGITVSIAKDKGTESYKQGQYADAIKWFSWAMVLLEKCVNDSNSSVEVLTCRASCYKEVGEYKKAIDDCSKVLDYDKSNAPVLLQRALLYESTEKYKLGVNDLRTVLKMDPGNRLAKSTLSRLIKMAD</sequence>
<feature type="repeat" description="TPR" evidence="1">
    <location>
        <begin position="132"/>
        <end position="165"/>
    </location>
</feature>
<evidence type="ECO:0000256" key="2">
    <source>
        <dbReference type="SAM" id="MobiDB-lite"/>
    </source>
</evidence>
<proteinExistence type="evidence at transcript level"/>
<dbReference type="PROSITE" id="PS50005">
    <property type="entry name" value="TPR"/>
    <property type="match status" value="1"/>
</dbReference>
<organism evidence="3">
    <name type="scientific">Picea sitchensis</name>
    <name type="common">Sitka spruce</name>
    <name type="synonym">Pinus sitchensis</name>
    <dbReference type="NCBI Taxonomy" id="3332"/>
    <lineage>
        <taxon>Eukaryota</taxon>
        <taxon>Viridiplantae</taxon>
        <taxon>Streptophyta</taxon>
        <taxon>Embryophyta</taxon>
        <taxon>Tracheophyta</taxon>
        <taxon>Spermatophyta</taxon>
        <taxon>Pinopsida</taxon>
        <taxon>Pinidae</taxon>
        <taxon>Conifers I</taxon>
        <taxon>Pinales</taxon>
        <taxon>Pinaceae</taxon>
        <taxon>Picea</taxon>
    </lineage>
</organism>
<dbReference type="Gene3D" id="1.25.40.10">
    <property type="entry name" value="Tetratricopeptide repeat domain"/>
    <property type="match status" value="1"/>
</dbReference>
<evidence type="ECO:0000256" key="1">
    <source>
        <dbReference type="PROSITE-ProRule" id="PRU00339"/>
    </source>
</evidence>
<dbReference type="PANTHER" id="PTHR47697:SF1">
    <property type="entry name" value="OS03G0340700 PROTEIN"/>
    <property type="match status" value="1"/>
</dbReference>
<dbReference type="AlphaFoldDB" id="D5ADQ4"/>
<keyword evidence="1" id="KW-0802">TPR repeat</keyword>
<dbReference type="SUPFAM" id="SSF48452">
    <property type="entry name" value="TPR-like"/>
    <property type="match status" value="1"/>
</dbReference>
<reference evidence="3" key="1">
    <citation type="submission" date="2010-04" db="EMBL/GenBank/DDBJ databases">
        <authorList>
            <person name="Reid K.E."/>
            <person name="Liao N."/>
            <person name="Chan S."/>
            <person name="Docking R."/>
            <person name="Taylor G."/>
            <person name="Moore R."/>
            <person name="Mayo M."/>
            <person name="Munro S."/>
            <person name="King J."/>
            <person name="Yanchuk A."/>
            <person name="Holt R."/>
            <person name="Jones S."/>
            <person name="Marra M."/>
            <person name="Ritland C.E."/>
            <person name="Ritland K."/>
            <person name="Bohlmann J."/>
        </authorList>
    </citation>
    <scope>NUCLEOTIDE SEQUENCE</scope>
    <source>
        <tissue evidence="3">Bud</tissue>
    </source>
</reference>
<protein>
    <submittedName>
        <fullName evidence="3">Uncharacterized protein</fullName>
    </submittedName>
</protein>
<dbReference type="EMBL" id="BT124423">
    <property type="protein sequence ID" value="ADE77673.1"/>
    <property type="molecule type" value="mRNA"/>
</dbReference>
<accession>D5ADQ4</accession>
<dbReference type="Pfam" id="PF13181">
    <property type="entry name" value="TPR_8"/>
    <property type="match status" value="2"/>
</dbReference>